<gene>
    <name evidence="5" type="primary">Aste57867_8501</name>
    <name evidence="4" type="ORF">As57867_008469</name>
    <name evidence="5" type="ORF">ASTE57867_8501</name>
</gene>
<dbReference type="InterPro" id="IPR038528">
    <property type="entry name" value="TEL2_C_sf"/>
</dbReference>
<evidence type="ECO:0000313" key="4">
    <source>
        <dbReference type="EMBL" id="KAF0701055.1"/>
    </source>
</evidence>
<dbReference type="GO" id="GO:0005829">
    <property type="term" value="C:cytosol"/>
    <property type="evidence" value="ECO:0007669"/>
    <property type="project" value="TreeGrafter"/>
</dbReference>
<dbReference type="InterPro" id="IPR016024">
    <property type="entry name" value="ARM-type_fold"/>
</dbReference>
<keyword evidence="6" id="KW-1185">Reference proteome</keyword>
<accession>A0A485KKK4</accession>
<reference evidence="5 6" key="1">
    <citation type="submission" date="2019-03" db="EMBL/GenBank/DDBJ databases">
        <authorList>
            <person name="Gaulin E."/>
            <person name="Dumas B."/>
        </authorList>
    </citation>
    <scope>NUCLEOTIDE SEQUENCE [LARGE SCALE GENOMIC DNA]</scope>
    <source>
        <strain evidence="5">CBS 568.67</strain>
    </source>
</reference>
<evidence type="ECO:0000313" key="5">
    <source>
        <dbReference type="EMBL" id="VFT85387.1"/>
    </source>
</evidence>
<dbReference type="EMBL" id="VJMH01005103">
    <property type="protein sequence ID" value="KAF0701055.1"/>
    <property type="molecule type" value="Genomic_DNA"/>
</dbReference>
<protein>
    <submittedName>
        <fullName evidence="5">Aste57867_8501 protein</fullName>
    </submittedName>
</protein>
<dbReference type="InterPro" id="IPR051970">
    <property type="entry name" value="TEL2_Regulation"/>
</dbReference>
<dbReference type="GO" id="GO:0051879">
    <property type="term" value="F:Hsp90 protein binding"/>
    <property type="evidence" value="ECO:0007669"/>
    <property type="project" value="TreeGrafter"/>
</dbReference>
<dbReference type="SUPFAM" id="SSF48371">
    <property type="entry name" value="ARM repeat"/>
    <property type="match status" value="1"/>
</dbReference>
<dbReference type="Proteomes" id="UP000332933">
    <property type="component" value="Unassembled WGS sequence"/>
</dbReference>
<evidence type="ECO:0000313" key="6">
    <source>
        <dbReference type="Proteomes" id="UP000332933"/>
    </source>
</evidence>
<evidence type="ECO:0000259" key="3">
    <source>
        <dbReference type="Pfam" id="PF10193"/>
    </source>
</evidence>
<dbReference type="Gene3D" id="1.25.40.720">
    <property type="entry name" value="Telomere length regulation protein 2, C-terminal domain"/>
    <property type="match status" value="1"/>
</dbReference>
<dbReference type="PANTHER" id="PTHR15830:SF10">
    <property type="entry name" value="TELOMERE LENGTH REGULATION PROTEIN TEL2 HOMOLOG"/>
    <property type="match status" value="1"/>
</dbReference>
<feature type="domain" description="Telomere length regulation protein conserved" evidence="3">
    <location>
        <begin position="509"/>
        <end position="616"/>
    </location>
</feature>
<dbReference type="AlphaFoldDB" id="A0A485KKK4"/>
<dbReference type="OrthoDB" id="10258062at2759"/>
<name>A0A485KKK4_9STRA</name>
<proteinExistence type="inferred from homology"/>
<dbReference type="GO" id="GO:0051083">
    <property type="term" value="P:'de novo' cotranslational protein folding"/>
    <property type="evidence" value="ECO:0007669"/>
    <property type="project" value="TreeGrafter"/>
</dbReference>
<sequence>MEFSTLGTWKDAVAAAEASYDMQQTCSLLYLEPVFLGTCFDDVASHVLTAVAPAWITTPQLQLNDGPVLGAVDALLSLSHAKTLTPHHSHPIRSLVLVLTRRNAAGSDDMPLRMACRALQAFLEQDGLDALFDEIVRDSHVSESALDLLMTKLGAMPDMAHNIFHRNTPSCFAPSTYFSSLARAFLRHPAQSRHPQAELIIRVVLVKLGRLGHMREFVQVWLADLVAQPTQDYATFAQHIPPSCYDQLVVELFKQLNERVRGSSLDWTHRFQWLSLVSAHPIFQHVVVTKLVLRPKVPLGHKTVALLASVLYDRTTHEPPPPFVAMFSQVVQAWAMEFASQTDTQTNSSTAAFLCSGLRLLRDHGDEPRQFIDRHGWTAYLCKGVQDHMGHSLLAVRHLGMRVATVLSTILSPDEPLVFDDLPDEVVDDDVADPASPVVADTQTSHATSSRVSLTHDDLLDDPDALVQSDSDDDGSGDDDNASDISLDAYDMSDDEAIDEPAMTGPPMVYLFDVREGLVADDNRELTERALVSLPSLLARQPHDLADMAVDLANYLTRLEDTYNTPHFASLRRQSFMGLCVNASTVVTAALCNIVYDSEKLFQTKLDILQAMGDAAQAMTSKAASSPAVFFFPLLNPLQAKLMQLDKTTHLLDDLLSAHVMHTLAIVLEATGKNSPQVLTMGKRFLELLWSQRSHAIPSVRRQVLFGLSRVMLVLPSFAWNEEIDRLHMRHHLLAYLQHRMQQDPDDGCRQAANLLLSSIDMGPAIGAPTR</sequence>
<evidence type="ECO:0000256" key="1">
    <source>
        <dbReference type="ARBA" id="ARBA00006133"/>
    </source>
</evidence>
<feature type="compositionally biased region" description="Acidic residues" evidence="2">
    <location>
        <begin position="459"/>
        <end position="482"/>
    </location>
</feature>
<dbReference type="PANTHER" id="PTHR15830">
    <property type="entry name" value="TELOMERE LENGTH REGULATION PROTEIN TEL2 FAMILY MEMBER"/>
    <property type="match status" value="1"/>
</dbReference>
<feature type="compositionally biased region" description="Polar residues" evidence="2">
    <location>
        <begin position="442"/>
        <end position="453"/>
    </location>
</feature>
<reference evidence="4" key="2">
    <citation type="submission" date="2019-06" db="EMBL/GenBank/DDBJ databases">
        <title>Genomics analysis of Aphanomyces spp. identifies a new class of oomycete effector associated with host adaptation.</title>
        <authorList>
            <person name="Gaulin E."/>
        </authorList>
    </citation>
    <scope>NUCLEOTIDE SEQUENCE</scope>
    <source>
        <strain evidence="4">CBS 578.67</strain>
    </source>
</reference>
<dbReference type="Pfam" id="PF10193">
    <property type="entry name" value="Telomere_reg-2"/>
    <property type="match status" value="1"/>
</dbReference>
<feature type="region of interest" description="Disordered" evidence="2">
    <location>
        <begin position="428"/>
        <end position="486"/>
    </location>
</feature>
<dbReference type="GO" id="GO:0042162">
    <property type="term" value="F:telomeric DNA binding"/>
    <property type="evidence" value="ECO:0007669"/>
    <property type="project" value="TreeGrafter"/>
</dbReference>
<dbReference type="InterPro" id="IPR019337">
    <property type="entry name" value="Telomere_length_regulation_dom"/>
</dbReference>
<dbReference type="EMBL" id="CAADRA010005124">
    <property type="protein sequence ID" value="VFT85387.1"/>
    <property type="molecule type" value="Genomic_DNA"/>
</dbReference>
<organism evidence="5 6">
    <name type="scientific">Aphanomyces stellatus</name>
    <dbReference type="NCBI Taxonomy" id="120398"/>
    <lineage>
        <taxon>Eukaryota</taxon>
        <taxon>Sar</taxon>
        <taxon>Stramenopiles</taxon>
        <taxon>Oomycota</taxon>
        <taxon>Saprolegniomycetes</taxon>
        <taxon>Saprolegniales</taxon>
        <taxon>Verrucalvaceae</taxon>
        <taxon>Aphanomyces</taxon>
    </lineage>
</organism>
<evidence type="ECO:0000256" key="2">
    <source>
        <dbReference type="SAM" id="MobiDB-lite"/>
    </source>
</evidence>
<comment type="similarity">
    <text evidence="1">Belongs to the TEL2 family.</text>
</comment>